<name>A0A7J8JHG2_ROUAE</name>
<dbReference type="AlphaFoldDB" id="A0A7J8JHG2"/>
<dbReference type="Proteomes" id="UP000593571">
    <property type="component" value="Unassembled WGS sequence"/>
</dbReference>
<reference evidence="2 3" key="1">
    <citation type="journal article" date="2020" name="Nature">
        <title>Six reference-quality genomes reveal evolution of bat adaptations.</title>
        <authorList>
            <person name="Jebb D."/>
            <person name="Huang Z."/>
            <person name="Pippel M."/>
            <person name="Hughes G.M."/>
            <person name="Lavrichenko K."/>
            <person name="Devanna P."/>
            <person name="Winkler S."/>
            <person name="Jermiin L.S."/>
            <person name="Skirmuntt E.C."/>
            <person name="Katzourakis A."/>
            <person name="Burkitt-Gray L."/>
            <person name="Ray D.A."/>
            <person name="Sullivan K.A.M."/>
            <person name="Roscito J.G."/>
            <person name="Kirilenko B.M."/>
            <person name="Davalos L.M."/>
            <person name="Corthals A.P."/>
            <person name="Power M.L."/>
            <person name="Jones G."/>
            <person name="Ransome R.D."/>
            <person name="Dechmann D.K.N."/>
            <person name="Locatelli A.G."/>
            <person name="Puechmaille S.J."/>
            <person name="Fedrigo O."/>
            <person name="Jarvis E.D."/>
            <person name="Hiller M."/>
            <person name="Vernes S.C."/>
            <person name="Myers E.W."/>
            <person name="Teeling E.C."/>
        </authorList>
    </citation>
    <scope>NUCLEOTIDE SEQUENCE [LARGE SCALE GENOMIC DNA]</scope>
    <source>
        <strain evidence="2">MRouAeg1</strain>
        <tissue evidence="2">Muscle</tissue>
    </source>
</reference>
<protein>
    <recommendedName>
        <fullName evidence="4">Secreted protein</fullName>
    </recommendedName>
</protein>
<proteinExistence type="predicted"/>
<keyword evidence="1" id="KW-0732">Signal</keyword>
<dbReference type="EMBL" id="JACASE010000002">
    <property type="protein sequence ID" value="KAF6495900.1"/>
    <property type="molecule type" value="Genomic_DNA"/>
</dbReference>
<sequence length="146" mass="15962">MSDFTTTTLNPGVFCLLILLLCAHSPGTSTTHHPPTGIEFQTCAVINAFHVFSICLQLCYKVSGERTSQVCLTNIFLWLLPVRPKATVLSDVGCSQKTADPPQRALHTLFLVSICPCQQPLIDTHIEARNETPGKNKWLASTPVSV</sequence>
<comment type="caution">
    <text evidence="2">The sequence shown here is derived from an EMBL/GenBank/DDBJ whole genome shotgun (WGS) entry which is preliminary data.</text>
</comment>
<evidence type="ECO:0000313" key="3">
    <source>
        <dbReference type="Proteomes" id="UP000593571"/>
    </source>
</evidence>
<evidence type="ECO:0008006" key="4">
    <source>
        <dbReference type="Google" id="ProtNLM"/>
    </source>
</evidence>
<organism evidence="2 3">
    <name type="scientific">Rousettus aegyptiacus</name>
    <name type="common">Egyptian fruit bat</name>
    <name type="synonym">Pteropus aegyptiacus</name>
    <dbReference type="NCBI Taxonomy" id="9407"/>
    <lineage>
        <taxon>Eukaryota</taxon>
        <taxon>Metazoa</taxon>
        <taxon>Chordata</taxon>
        <taxon>Craniata</taxon>
        <taxon>Vertebrata</taxon>
        <taxon>Euteleostomi</taxon>
        <taxon>Mammalia</taxon>
        <taxon>Eutheria</taxon>
        <taxon>Laurasiatheria</taxon>
        <taxon>Chiroptera</taxon>
        <taxon>Yinpterochiroptera</taxon>
        <taxon>Pteropodoidea</taxon>
        <taxon>Pteropodidae</taxon>
        <taxon>Rousettinae</taxon>
        <taxon>Rousettus</taxon>
    </lineage>
</organism>
<accession>A0A7J8JHG2</accession>
<evidence type="ECO:0000256" key="1">
    <source>
        <dbReference type="SAM" id="SignalP"/>
    </source>
</evidence>
<evidence type="ECO:0000313" key="2">
    <source>
        <dbReference type="EMBL" id="KAF6495900.1"/>
    </source>
</evidence>
<feature type="chain" id="PRO_5029643415" description="Secreted protein" evidence="1">
    <location>
        <begin position="31"/>
        <end position="146"/>
    </location>
</feature>
<feature type="signal peptide" evidence="1">
    <location>
        <begin position="1"/>
        <end position="30"/>
    </location>
</feature>
<keyword evidence="3" id="KW-1185">Reference proteome</keyword>
<gene>
    <name evidence="2" type="ORF">HJG63_010214</name>
</gene>